<dbReference type="InterPro" id="IPR000600">
    <property type="entry name" value="ROK"/>
</dbReference>
<dbReference type="Pfam" id="PF00480">
    <property type="entry name" value="ROK"/>
    <property type="match status" value="1"/>
</dbReference>
<dbReference type="PANTHER" id="PTHR18964:SF149">
    <property type="entry name" value="BIFUNCTIONAL UDP-N-ACETYLGLUCOSAMINE 2-EPIMERASE_N-ACETYLMANNOSAMINE KINASE"/>
    <property type="match status" value="1"/>
</dbReference>
<dbReference type="Proteomes" id="UP000823851">
    <property type="component" value="Unassembled WGS sequence"/>
</dbReference>
<reference evidence="4" key="2">
    <citation type="submission" date="2021-04" db="EMBL/GenBank/DDBJ databases">
        <authorList>
            <person name="Gilroy R."/>
        </authorList>
    </citation>
    <scope>NUCLEOTIDE SEQUENCE</scope>
    <source>
        <strain evidence="4">ChiHjej8B7-25341</strain>
    </source>
</reference>
<dbReference type="AlphaFoldDB" id="A0A9D2R0I7"/>
<dbReference type="InterPro" id="IPR049874">
    <property type="entry name" value="ROK_cs"/>
</dbReference>
<reference evidence="4" key="1">
    <citation type="journal article" date="2021" name="PeerJ">
        <title>Extensive microbial diversity within the chicken gut microbiome revealed by metagenomics and culture.</title>
        <authorList>
            <person name="Gilroy R."/>
            <person name="Ravi A."/>
            <person name="Getino M."/>
            <person name="Pursley I."/>
            <person name="Horton D.L."/>
            <person name="Alikhan N.F."/>
            <person name="Baker D."/>
            <person name="Gharbi K."/>
            <person name="Hall N."/>
            <person name="Watson M."/>
            <person name="Adriaenssens E.M."/>
            <person name="Foster-Nyarko E."/>
            <person name="Jarju S."/>
            <person name="Secka A."/>
            <person name="Antonio M."/>
            <person name="Oren A."/>
            <person name="Chaudhuri R.R."/>
            <person name="La Ragione R."/>
            <person name="Hildebrand F."/>
            <person name="Pallen M.J."/>
        </authorList>
    </citation>
    <scope>NUCLEOTIDE SEQUENCE</scope>
    <source>
        <strain evidence="4">ChiHjej8B7-25341</strain>
    </source>
</reference>
<organism evidence="4 5">
    <name type="scientific">Candidatus Eisenbergiella stercorigallinarum</name>
    <dbReference type="NCBI Taxonomy" id="2838557"/>
    <lineage>
        <taxon>Bacteria</taxon>
        <taxon>Bacillati</taxon>
        <taxon>Bacillota</taxon>
        <taxon>Clostridia</taxon>
        <taxon>Lachnospirales</taxon>
        <taxon>Lachnospiraceae</taxon>
        <taxon>Eisenbergiella</taxon>
    </lineage>
</organism>
<sequence>MGEQNKQVQLKNFNRRSVLGYIRKNGAATKAGLSAATGLTFMAIKKILEELEELGLIRCDAMEKTNVGRHALTYVINEDYRYTIGVHINKFATRVALLDLRGHILRVERCGMEQAFQNQSDFVETILTAIDKVIAEANVRKEDILGIGVGAPGPIDMENGVILTPPNMPFLNYLPLREVMEERIGCKVYLYKDTNAIAFGEYWDGEGKQASDLIYIDVDMGIGSGLIIDGKIKVGANSIAGEFGHITIDVNGPLCNCGNRGCLEAMSSGIAVLKTLSGQLEKEETHPLYPKRKELVIEDVFKMVEKNDLLTISILNQSAHYMGIAISNLINILDPQMIILGGILIQNYPRYFQIAKTVANSKKVKGARENVMCVSVLGETAGVIGAGEIVADDFFNRTVNEVFPKNSGTQEQI</sequence>
<protein>
    <submittedName>
        <fullName evidence="4">ROK family protein</fullName>
    </submittedName>
</protein>
<dbReference type="Pfam" id="PF13412">
    <property type="entry name" value="HTH_24"/>
    <property type="match status" value="1"/>
</dbReference>
<dbReference type="Gene3D" id="1.10.10.10">
    <property type="entry name" value="Winged helix-like DNA-binding domain superfamily/Winged helix DNA-binding domain"/>
    <property type="match status" value="1"/>
</dbReference>
<dbReference type="InterPro" id="IPR036390">
    <property type="entry name" value="WH_DNA-bd_sf"/>
</dbReference>
<dbReference type="SUPFAM" id="SSF46785">
    <property type="entry name" value="Winged helix' DNA-binding domain"/>
    <property type="match status" value="1"/>
</dbReference>
<dbReference type="Gene3D" id="3.30.420.40">
    <property type="match status" value="2"/>
</dbReference>
<dbReference type="PROSITE" id="PS01125">
    <property type="entry name" value="ROK"/>
    <property type="match status" value="1"/>
</dbReference>
<name>A0A9D2R0I7_9FIRM</name>
<evidence type="ECO:0000256" key="2">
    <source>
        <dbReference type="ARBA" id="ARBA00006479"/>
    </source>
</evidence>
<keyword evidence="3" id="KW-0859">Xylose metabolism</keyword>
<gene>
    <name evidence="4" type="ORF">H9912_08850</name>
</gene>
<accession>A0A9D2R0I7</accession>
<evidence type="ECO:0000313" key="5">
    <source>
        <dbReference type="Proteomes" id="UP000823851"/>
    </source>
</evidence>
<dbReference type="SUPFAM" id="SSF53067">
    <property type="entry name" value="Actin-like ATPase domain"/>
    <property type="match status" value="1"/>
</dbReference>
<comment type="similarity">
    <text evidence="2">Belongs to the ROK (NagC/XylR) family.</text>
</comment>
<evidence type="ECO:0000256" key="1">
    <source>
        <dbReference type="ARBA" id="ARBA00002486"/>
    </source>
</evidence>
<dbReference type="InterPro" id="IPR043129">
    <property type="entry name" value="ATPase_NBD"/>
</dbReference>
<dbReference type="InterPro" id="IPR036388">
    <property type="entry name" value="WH-like_DNA-bd_sf"/>
</dbReference>
<proteinExistence type="inferred from homology"/>
<comment type="function">
    <text evidence="1">Transcriptional repressor of xylose-utilizing enzymes.</text>
</comment>
<evidence type="ECO:0000256" key="3">
    <source>
        <dbReference type="ARBA" id="ARBA00022629"/>
    </source>
</evidence>
<dbReference type="PANTHER" id="PTHR18964">
    <property type="entry name" value="ROK (REPRESSOR, ORF, KINASE) FAMILY"/>
    <property type="match status" value="1"/>
</dbReference>
<dbReference type="EMBL" id="DWUW01000251">
    <property type="protein sequence ID" value="HJD32034.1"/>
    <property type="molecule type" value="Genomic_DNA"/>
</dbReference>
<evidence type="ECO:0000313" key="4">
    <source>
        <dbReference type="EMBL" id="HJD32034.1"/>
    </source>
</evidence>
<dbReference type="GO" id="GO:0042732">
    <property type="term" value="P:D-xylose metabolic process"/>
    <property type="evidence" value="ECO:0007669"/>
    <property type="project" value="UniProtKB-KW"/>
</dbReference>
<comment type="caution">
    <text evidence="4">The sequence shown here is derived from an EMBL/GenBank/DDBJ whole genome shotgun (WGS) entry which is preliminary data.</text>
</comment>
<keyword evidence="3" id="KW-0119">Carbohydrate metabolism</keyword>